<feature type="domain" description="Aminoglycoside phosphotransferase" evidence="2">
    <location>
        <begin position="66"/>
        <end position="286"/>
    </location>
</feature>
<organism evidence="3 4">
    <name type="scientific">Frondihabitans sucicola</name>
    <dbReference type="NCBI Taxonomy" id="1268041"/>
    <lineage>
        <taxon>Bacteria</taxon>
        <taxon>Bacillati</taxon>
        <taxon>Actinomycetota</taxon>
        <taxon>Actinomycetes</taxon>
        <taxon>Micrococcales</taxon>
        <taxon>Microbacteriaceae</taxon>
        <taxon>Frondihabitans</taxon>
    </lineage>
</organism>
<gene>
    <name evidence="3" type="ORF">GCM10025867_35910</name>
</gene>
<keyword evidence="3" id="KW-0808">Transferase</keyword>
<dbReference type="InterPro" id="IPR050249">
    <property type="entry name" value="Pseudomonas-type_ThrB"/>
</dbReference>
<comment type="similarity">
    <text evidence="1">Belongs to the pseudomonas-type ThrB family.</text>
</comment>
<sequence length="316" mass="34407">MFPSGVSMLWESIDATEAFRSRFGFTGFDQGSSWLTSTLRDRWALTVLHCERIVISDQNAIAWVEVEEGGQTLICKWSGAEARFAKLAATTDLISALAERGVPVAAPILSRSGQGREVIAGPSRPFSVSVQPVVEGAPLDVADDAAVRRAGAHLARLHQAMAELPTASAELAHRAPHVDLRTRVLDWMAGSSRPPDSDGRLLRDLSALPALDVGPQAVHNDYRSANLVTRDSQVVAILDFDEVAWDHPVSDLAHAGVYLGTLFREWGPTSAAARQILLEGYESVRALTGPEREWFGFLTSWYSILAGWPLVGEQDR</sequence>
<accession>A0ABM8GSF9</accession>
<protein>
    <submittedName>
        <fullName evidence="3">Homoserine kinase type II</fullName>
    </submittedName>
</protein>
<evidence type="ECO:0000259" key="2">
    <source>
        <dbReference type="Pfam" id="PF01636"/>
    </source>
</evidence>
<proteinExistence type="inferred from homology"/>
<dbReference type="Proteomes" id="UP001321486">
    <property type="component" value="Chromosome"/>
</dbReference>
<evidence type="ECO:0000313" key="4">
    <source>
        <dbReference type="Proteomes" id="UP001321486"/>
    </source>
</evidence>
<dbReference type="PANTHER" id="PTHR21064:SF6">
    <property type="entry name" value="AMINOGLYCOSIDE PHOSPHOTRANSFERASE DOMAIN-CONTAINING PROTEIN"/>
    <property type="match status" value="1"/>
</dbReference>
<keyword evidence="3" id="KW-0418">Kinase</keyword>
<dbReference type="RefSeq" id="WP_286344130.1">
    <property type="nucleotide sequence ID" value="NZ_AP027732.1"/>
</dbReference>
<evidence type="ECO:0000313" key="3">
    <source>
        <dbReference type="EMBL" id="BDZ51350.1"/>
    </source>
</evidence>
<evidence type="ECO:0000256" key="1">
    <source>
        <dbReference type="ARBA" id="ARBA00038240"/>
    </source>
</evidence>
<keyword evidence="4" id="KW-1185">Reference proteome</keyword>
<dbReference type="InterPro" id="IPR002575">
    <property type="entry name" value="Aminoglycoside_PTrfase"/>
</dbReference>
<dbReference type="PANTHER" id="PTHR21064">
    <property type="entry name" value="AMINOGLYCOSIDE PHOSPHOTRANSFERASE DOMAIN-CONTAINING PROTEIN-RELATED"/>
    <property type="match status" value="1"/>
</dbReference>
<dbReference type="GO" id="GO:0016301">
    <property type="term" value="F:kinase activity"/>
    <property type="evidence" value="ECO:0007669"/>
    <property type="project" value="UniProtKB-KW"/>
</dbReference>
<dbReference type="EMBL" id="AP027732">
    <property type="protein sequence ID" value="BDZ51350.1"/>
    <property type="molecule type" value="Genomic_DNA"/>
</dbReference>
<dbReference type="Gene3D" id="3.90.1200.10">
    <property type="match status" value="1"/>
</dbReference>
<dbReference type="SUPFAM" id="SSF56112">
    <property type="entry name" value="Protein kinase-like (PK-like)"/>
    <property type="match status" value="1"/>
</dbReference>
<reference evidence="4" key="1">
    <citation type="journal article" date="2019" name="Int. J. Syst. Evol. Microbiol.">
        <title>The Global Catalogue of Microorganisms (GCM) 10K type strain sequencing project: providing services to taxonomists for standard genome sequencing and annotation.</title>
        <authorList>
            <consortium name="The Broad Institute Genomics Platform"/>
            <consortium name="The Broad Institute Genome Sequencing Center for Infectious Disease"/>
            <person name="Wu L."/>
            <person name="Ma J."/>
        </authorList>
    </citation>
    <scope>NUCLEOTIDE SEQUENCE [LARGE SCALE GENOMIC DNA]</scope>
    <source>
        <strain evidence="4">NBRC 108728</strain>
    </source>
</reference>
<name>A0ABM8GSF9_9MICO</name>
<dbReference type="InterPro" id="IPR011009">
    <property type="entry name" value="Kinase-like_dom_sf"/>
</dbReference>
<dbReference type="Pfam" id="PF01636">
    <property type="entry name" value="APH"/>
    <property type="match status" value="1"/>
</dbReference>